<keyword evidence="6" id="KW-1015">Disulfide bond</keyword>
<proteinExistence type="inferred from homology"/>
<dbReference type="Gene3D" id="3.90.70.10">
    <property type="entry name" value="Cysteine proteinases"/>
    <property type="match status" value="1"/>
</dbReference>
<dbReference type="Pfam" id="PF00112">
    <property type="entry name" value="Peptidase_C1"/>
    <property type="match status" value="1"/>
</dbReference>
<dbReference type="OrthoDB" id="10253408at2759"/>
<dbReference type="Proteomes" id="UP000759131">
    <property type="component" value="Unassembled WGS sequence"/>
</dbReference>
<dbReference type="CDD" id="cd02248">
    <property type="entry name" value="Peptidase_C1A"/>
    <property type="match status" value="1"/>
</dbReference>
<evidence type="ECO:0000259" key="7">
    <source>
        <dbReference type="SMART" id="SM00645"/>
    </source>
</evidence>
<name>A0A7R9KLL6_9ACAR</name>
<dbReference type="InterPro" id="IPR013201">
    <property type="entry name" value="Prot_inhib_I29"/>
</dbReference>
<evidence type="ECO:0000256" key="3">
    <source>
        <dbReference type="ARBA" id="ARBA00022801"/>
    </source>
</evidence>
<organism evidence="9">
    <name type="scientific">Medioppia subpectinata</name>
    <dbReference type="NCBI Taxonomy" id="1979941"/>
    <lineage>
        <taxon>Eukaryota</taxon>
        <taxon>Metazoa</taxon>
        <taxon>Ecdysozoa</taxon>
        <taxon>Arthropoda</taxon>
        <taxon>Chelicerata</taxon>
        <taxon>Arachnida</taxon>
        <taxon>Acari</taxon>
        <taxon>Acariformes</taxon>
        <taxon>Sarcoptiformes</taxon>
        <taxon>Oribatida</taxon>
        <taxon>Brachypylina</taxon>
        <taxon>Oppioidea</taxon>
        <taxon>Oppiidae</taxon>
        <taxon>Medioppia</taxon>
    </lineage>
</organism>
<dbReference type="AlphaFoldDB" id="A0A7R9KLL6"/>
<feature type="domain" description="Peptidase C1A papain C-terminal" evidence="7">
    <location>
        <begin position="102"/>
        <end position="321"/>
    </location>
</feature>
<evidence type="ECO:0000256" key="5">
    <source>
        <dbReference type="ARBA" id="ARBA00023145"/>
    </source>
</evidence>
<sequence length="332" mass="36967">MNNAIVDTEWETYKLHKQFRKTYKSNADEETHYTQYKVKRNEILEHNQRFIAGKESYYKGINQFTDMTLVEAKRVSMGYGNGLKTSHHKSARKHVPRLSASLPSTVDWRTKGIVTPIKDQGSCGSCWAFSVVGALEGQHAKAAGKLVSLSEQNLVDCTRDEGNYGCGGGWPYDAYEYVVRVAQGIDTEKSYPYKAIDQKCNFTASGIGARATAFAILSPGNESVLQESVAHIGPISVCIAVSDAFMSYSGGVFDDSTCPSNFDYIDHCVLAVGYGTDTKTGKDYWIVKNSWGKTFGEEGYIRMSRNRHNQCAISTLASYPDVYPTRHSYTNY</sequence>
<feature type="domain" description="Cathepsin propeptide inhibitor" evidence="8">
    <location>
        <begin position="10"/>
        <end position="72"/>
    </location>
</feature>
<keyword evidence="5" id="KW-0865">Zymogen</keyword>
<dbReference type="PROSITE" id="PS00139">
    <property type="entry name" value="THIOL_PROTEASE_CYS"/>
    <property type="match status" value="1"/>
</dbReference>
<evidence type="ECO:0000256" key="1">
    <source>
        <dbReference type="ARBA" id="ARBA00008455"/>
    </source>
</evidence>
<dbReference type="InterPro" id="IPR013128">
    <property type="entry name" value="Peptidase_C1A"/>
</dbReference>
<dbReference type="InterPro" id="IPR000668">
    <property type="entry name" value="Peptidase_C1A_C"/>
</dbReference>
<dbReference type="FunFam" id="3.90.70.10:FF:000006">
    <property type="entry name" value="Cathepsin S"/>
    <property type="match status" value="1"/>
</dbReference>
<dbReference type="SMART" id="SM00645">
    <property type="entry name" value="Pept_C1"/>
    <property type="match status" value="1"/>
</dbReference>
<dbReference type="PROSITE" id="PS00640">
    <property type="entry name" value="THIOL_PROTEASE_ASN"/>
    <property type="match status" value="1"/>
</dbReference>
<dbReference type="InterPro" id="IPR025660">
    <property type="entry name" value="Pept_his_AS"/>
</dbReference>
<dbReference type="SMART" id="SM00848">
    <property type="entry name" value="Inhibitor_I29"/>
    <property type="match status" value="1"/>
</dbReference>
<comment type="similarity">
    <text evidence="1">Belongs to the peptidase C1 family.</text>
</comment>
<protein>
    <submittedName>
        <fullName evidence="9">Uncharacterized protein</fullName>
    </submittedName>
</protein>
<evidence type="ECO:0000313" key="9">
    <source>
        <dbReference type="EMBL" id="CAD7625438.1"/>
    </source>
</evidence>
<dbReference type="GO" id="GO:0006508">
    <property type="term" value="P:proteolysis"/>
    <property type="evidence" value="ECO:0007669"/>
    <property type="project" value="UniProtKB-KW"/>
</dbReference>
<evidence type="ECO:0000256" key="4">
    <source>
        <dbReference type="ARBA" id="ARBA00022807"/>
    </source>
</evidence>
<evidence type="ECO:0000256" key="6">
    <source>
        <dbReference type="ARBA" id="ARBA00023157"/>
    </source>
</evidence>
<dbReference type="InterPro" id="IPR025661">
    <property type="entry name" value="Pept_asp_AS"/>
</dbReference>
<dbReference type="EMBL" id="CAJPIZ010003062">
    <property type="protein sequence ID" value="CAG2105868.1"/>
    <property type="molecule type" value="Genomic_DNA"/>
</dbReference>
<dbReference type="PANTHER" id="PTHR12411">
    <property type="entry name" value="CYSTEINE PROTEASE FAMILY C1-RELATED"/>
    <property type="match status" value="1"/>
</dbReference>
<dbReference type="InterPro" id="IPR039417">
    <property type="entry name" value="Peptidase_C1A_papain-like"/>
</dbReference>
<evidence type="ECO:0000259" key="8">
    <source>
        <dbReference type="SMART" id="SM00848"/>
    </source>
</evidence>
<reference evidence="9" key="1">
    <citation type="submission" date="2020-11" db="EMBL/GenBank/DDBJ databases">
        <authorList>
            <person name="Tran Van P."/>
        </authorList>
    </citation>
    <scope>NUCLEOTIDE SEQUENCE</scope>
</reference>
<dbReference type="PROSITE" id="PS00639">
    <property type="entry name" value="THIOL_PROTEASE_HIS"/>
    <property type="match status" value="1"/>
</dbReference>
<keyword evidence="4" id="KW-0788">Thiol protease</keyword>
<dbReference type="SUPFAM" id="SSF54001">
    <property type="entry name" value="Cysteine proteinases"/>
    <property type="match status" value="1"/>
</dbReference>
<dbReference type="InterPro" id="IPR038765">
    <property type="entry name" value="Papain-like_cys_pep_sf"/>
</dbReference>
<evidence type="ECO:0000256" key="2">
    <source>
        <dbReference type="ARBA" id="ARBA00022670"/>
    </source>
</evidence>
<keyword evidence="10" id="KW-1185">Reference proteome</keyword>
<dbReference type="GO" id="GO:0008234">
    <property type="term" value="F:cysteine-type peptidase activity"/>
    <property type="evidence" value="ECO:0007669"/>
    <property type="project" value="UniProtKB-KW"/>
</dbReference>
<keyword evidence="3" id="KW-0378">Hydrolase</keyword>
<accession>A0A7R9KLL6</accession>
<gene>
    <name evidence="9" type="ORF">OSB1V03_LOCUS5872</name>
</gene>
<dbReference type="PRINTS" id="PR00705">
    <property type="entry name" value="PAPAIN"/>
</dbReference>
<dbReference type="InterPro" id="IPR000169">
    <property type="entry name" value="Pept_cys_AS"/>
</dbReference>
<keyword evidence="2" id="KW-0645">Protease</keyword>
<dbReference type="EMBL" id="OC857637">
    <property type="protein sequence ID" value="CAD7625438.1"/>
    <property type="molecule type" value="Genomic_DNA"/>
</dbReference>
<dbReference type="Pfam" id="PF08246">
    <property type="entry name" value="Inhibitor_I29"/>
    <property type="match status" value="1"/>
</dbReference>
<evidence type="ECO:0000313" key="10">
    <source>
        <dbReference type="Proteomes" id="UP000759131"/>
    </source>
</evidence>